<reference evidence="1 2" key="1">
    <citation type="submission" date="2018-04" db="EMBL/GenBank/DDBJ databases">
        <title>Novel Campyloabacter and Helicobacter Species and Strains.</title>
        <authorList>
            <person name="Mannion A.J."/>
            <person name="Shen Z."/>
            <person name="Fox J.G."/>
        </authorList>
    </citation>
    <scope>NUCLEOTIDE SEQUENCE [LARGE SCALE GENOMIC DNA]</scope>
    <source>
        <strain evidence="1 2">MIT 04-9366</strain>
    </source>
</reference>
<sequence length="176" mass="20735">MHYWLVFLSFFSFGFCEIQRAKISQTYAYEASAQDFSQQKQNDEIFIQILSTSLLEFMESNHPQAKIDTQSVRLNGTFTEFQTSNKNLRTYSNSSNNGYHFKFNFGDIVFELEKIDEKTYRLKHATELINTTQCKFILQKDLTSIVDGSKDFVINLDNQYYFSKVLATHRYIQCKK</sequence>
<proteinExistence type="predicted"/>
<comment type="caution">
    <text evidence="1">The sequence shown here is derived from an EMBL/GenBank/DDBJ whole genome shotgun (WGS) entry which is preliminary data.</text>
</comment>
<dbReference type="EMBL" id="NXLV01000010">
    <property type="protein sequence ID" value="RDU70365.1"/>
    <property type="molecule type" value="Genomic_DNA"/>
</dbReference>
<dbReference type="OrthoDB" id="5325564at2"/>
<evidence type="ECO:0000313" key="2">
    <source>
        <dbReference type="Proteomes" id="UP000257045"/>
    </source>
</evidence>
<gene>
    <name evidence="1" type="ORF">CQA58_05900</name>
</gene>
<name>A0A3D8IZN5_9HELI</name>
<organism evidence="1 2">
    <name type="scientific">Helicobacter brantae</name>
    <dbReference type="NCBI Taxonomy" id="375927"/>
    <lineage>
        <taxon>Bacteria</taxon>
        <taxon>Pseudomonadati</taxon>
        <taxon>Campylobacterota</taxon>
        <taxon>Epsilonproteobacteria</taxon>
        <taxon>Campylobacterales</taxon>
        <taxon>Helicobacteraceae</taxon>
        <taxon>Helicobacter</taxon>
    </lineage>
</organism>
<dbReference type="AlphaFoldDB" id="A0A3D8IZN5"/>
<accession>A0A3D8IZN5</accession>
<evidence type="ECO:0000313" key="1">
    <source>
        <dbReference type="EMBL" id="RDU70365.1"/>
    </source>
</evidence>
<keyword evidence="2" id="KW-1185">Reference proteome</keyword>
<protein>
    <submittedName>
        <fullName evidence="1">Uncharacterized protein</fullName>
    </submittedName>
</protein>
<dbReference type="Proteomes" id="UP000257045">
    <property type="component" value="Unassembled WGS sequence"/>
</dbReference>
<dbReference type="RefSeq" id="WP_115569800.1">
    <property type="nucleotide sequence ID" value="NZ_NXLV01000010.1"/>
</dbReference>